<evidence type="ECO:0000313" key="5">
    <source>
        <dbReference type="Proteomes" id="UP001208570"/>
    </source>
</evidence>
<gene>
    <name evidence="4" type="ORF">LSH36_829g00107</name>
</gene>
<feature type="region of interest" description="Disordered" evidence="1">
    <location>
        <begin position="1"/>
        <end position="27"/>
    </location>
</feature>
<evidence type="ECO:0000256" key="2">
    <source>
        <dbReference type="SAM" id="Phobius"/>
    </source>
</evidence>
<sequence length="233" mass="26857">MRYPSKMQHRRPASSRSGQRRPTDVGDNLVTNKENWFDRLLDVDLDLTDRFAICASRDDELGYLRPFFKVLEISCHGIPWLIGTVIAILLTHRPWLHEALMNLFTALLFDLLVVFILKVTIRRRRPEHNIMDMFATLAADKFAFPSGHATRAAMVTCYMFALIPLSLGLSILVITWSSLVIISRVMLGRHHVSDIVFGMLIGTLQYYIVIHYLWMGSETCESIIRPIQEEMHL</sequence>
<name>A0AAD9MSB3_9ANNE</name>
<dbReference type="InterPro" id="IPR036938">
    <property type="entry name" value="PAP2/HPO_sf"/>
</dbReference>
<dbReference type="Pfam" id="PF01569">
    <property type="entry name" value="PAP2"/>
    <property type="match status" value="1"/>
</dbReference>
<dbReference type="SMART" id="SM00014">
    <property type="entry name" value="acidPPc"/>
    <property type="match status" value="1"/>
</dbReference>
<dbReference type="PANTHER" id="PTHR14969">
    <property type="entry name" value="SPHINGOSINE-1-PHOSPHATE PHOSPHOHYDROLASE"/>
    <property type="match status" value="1"/>
</dbReference>
<reference evidence="4" key="1">
    <citation type="journal article" date="2023" name="Mol. Biol. Evol.">
        <title>Third-Generation Sequencing Reveals the Adaptive Role of the Epigenome in Three Deep-Sea Polychaetes.</title>
        <authorList>
            <person name="Perez M."/>
            <person name="Aroh O."/>
            <person name="Sun Y."/>
            <person name="Lan Y."/>
            <person name="Juniper S.K."/>
            <person name="Young C.R."/>
            <person name="Angers B."/>
            <person name="Qian P.Y."/>
        </authorList>
    </citation>
    <scope>NUCLEOTIDE SEQUENCE</scope>
    <source>
        <strain evidence="4">P08H-3</strain>
    </source>
</reference>
<dbReference type="Gene3D" id="1.20.144.10">
    <property type="entry name" value="Phosphatidic acid phosphatase type 2/haloperoxidase"/>
    <property type="match status" value="1"/>
</dbReference>
<feature type="transmembrane region" description="Helical" evidence="2">
    <location>
        <begin position="103"/>
        <end position="121"/>
    </location>
</feature>
<feature type="transmembrane region" description="Helical" evidence="2">
    <location>
        <begin position="70"/>
        <end position="91"/>
    </location>
</feature>
<feature type="transmembrane region" description="Helical" evidence="2">
    <location>
        <begin position="158"/>
        <end position="183"/>
    </location>
</feature>
<evidence type="ECO:0000259" key="3">
    <source>
        <dbReference type="SMART" id="SM00014"/>
    </source>
</evidence>
<dbReference type="Proteomes" id="UP001208570">
    <property type="component" value="Unassembled WGS sequence"/>
</dbReference>
<organism evidence="4 5">
    <name type="scientific">Paralvinella palmiformis</name>
    <dbReference type="NCBI Taxonomy" id="53620"/>
    <lineage>
        <taxon>Eukaryota</taxon>
        <taxon>Metazoa</taxon>
        <taxon>Spiralia</taxon>
        <taxon>Lophotrochozoa</taxon>
        <taxon>Annelida</taxon>
        <taxon>Polychaeta</taxon>
        <taxon>Sedentaria</taxon>
        <taxon>Canalipalpata</taxon>
        <taxon>Terebellida</taxon>
        <taxon>Terebelliformia</taxon>
        <taxon>Alvinellidae</taxon>
        <taxon>Paralvinella</taxon>
    </lineage>
</organism>
<dbReference type="SUPFAM" id="SSF48317">
    <property type="entry name" value="Acid phosphatase/Vanadium-dependent haloperoxidase"/>
    <property type="match status" value="1"/>
</dbReference>
<keyword evidence="2" id="KW-1133">Transmembrane helix</keyword>
<dbReference type="CDD" id="cd03391">
    <property type="entry name" value="PAP2_containing_2_like"/>
    <property type="match status" value="1"/>
</dbReference>
<keyword evidence="2" id="KW-0812">Transmembrane</keyword>
<dbReference type="PANTHER" id="PTHR14969:SF13">
    <property type="entry name" value="AT30094P"/>
    <property type="match status" value="1"/>
</dbReference>
<dbReference type="InterPro" id="IPR000326">
    <property type="entry name" value="PAP2/HPO"/>
</dbReference>
<keyword evidence="2" id="KW-0472">Membrane</keyword>
<dbReference type="AlphaFoldDB" id="A0AAD9MSB3"/>
<feature type="transmembrane region" description="Helical" evidence="2">
    <location>
        <begin position="195"/>
        <end position="215"/>
    </location>
</feature>
<proteinExistence type="predicted"/>
<dbReference type="GO" id="GO:0042392">
    <property type="term" value="F:sphingosine-1-phosphate phosphatase activity"/>
    <property type="evidence" value="ECO:0007669"/>
    <property type="project" value="TreeGrafter"/>
</dbReference>
<comment type="caution">
    <text evidence="4">The sequence shown here is derived from an EMBL/GenBank/DDBJ whole genome shotgun (WGS) entry which is preliminary data.</text>
</comment>
<evidence type="ECO:0000256" key="1">
    <source>
        <dbReference type="SAM" id="MobiDB-lite"/>
    </source>
</evidence>
<evidence type="ECO:0000313" key="4">
    <source>
        <dbReference type="EMBL" id="KAK2143590.1"/>
    </source>
</evidence>
<feature type="domain" description="Phosphatidic acid phosphatase type 2/haloperoxidase" evidence="3">
    <location>
        <begin position="99"/>
        <end position="210"/>
    </location>
</feature>
<protein>
    <recommendedName>
        <fullName evidence="3">Phosphatidic acid phosphatase type 2/haloperoxidase domain-containing protein</fullName>
    </recommendedName>
</protein>
<accession>A0AAD9MSB3</accession>
<dbReference type="EMBL" id="JAODUP010000829">
    <property type="protein sequence ID" value="KAK2143590.1"/>
    <property type="molecule type" value="Genomic_DNA"/>
</dbReference>
<keyword evidence="5" id="KW-1185">Reference proteome</keyword>